<dbReference type="KEGG" id="rsz:130496884"/>
<reference evidence="3" key="1">
    <citation type="journal article" date="2019" name="Database">
        <title>The radish genome database (RadishGD): an integrated information resource for radish genomics.</title>
        <authorList>
            <person name="Yu H.J."/>
            <person name="Baek S."/>
            <person name="Lee Y.J."/>
            <person name="Cho A."/>
            <person name="Mun J.H."/>
        </authorList>
    </citation>
    <scope>NUCLEOTIDE SEQUENCE [LARGE SCALE GENOMIC DNA]</scope>
    <source>
        <strain evidence="3">cv. WK10039</strain>
    </source>
</reference>
<dbReference type="SUPFAM" id="SSF53098">
    <property type="entry name" value="Ribonuclease H-like"/>
    <property type="match status" value="1"/>
</dbReference>
<dbReference type="GO" id="GO:0004523">
    <property type="term" value="F:RNA-DNA hybrid ribonuclease activity"/>
    <property type="evidence" value="ECO:0007669"/>
    <property type="project" value="InterPro"/>
</dbReference>
<evidence type="ECO:0000259" key="1">
    <source>
        <dbReference type="Pfam" id="PF13456"/>
    </source>
</evidence>
<evidence type="ECO:0000313" key="3">
    <source>
        <dbReference type="Proteomes" id="UP000504610"/>
    </source>
</evidence>
<sequence>MITNPDCLLARVLLGKYCHKTSLLKVKPSKGASHRWTGILAGRDLLISQLGRVIGDGTEIKVWQDSWISTSAHCIPFGPIKEGDSDLRVSDLLGRGTCEWNKDMVTSILPDFAEDIFKLKPSKTGARDSYIWYAANSRHYSTKSGYAAAMSDRSQNSIPKLQLFLWKATKGALPTGDNLRKRGMLLNTNCIHCGMVETTKHIFLHCPFARQVWSLIPIATDFDSMLIHSFTDALTAAANWQCLPPCGITGDLFSWVCWNIWTSRNKLLFEKRPASTLLMMTKALSDAREWTIAQGSAVKPSLTTQIQRRPPSLPPDTVICNTDAAWKAETSAAGLAWIFDSLTPLLISSGHQHHHQVPSAIMAEALAVRGALSHALHLGISKVWLRSDSLSLIRAIESISKPMQLYGILSDIVSLSSSFSFCFFSFIPRVENGLTDNLAKACLSNVITSWA</sequence>
<dbReference type="CDD" id="cd06222">
    <property type="entry name" value="RNase_H_like"/>
    <property type="match status" value="1"/>
</dbReference>
<dbReference type="AlphaFoldDB" id="A0A9W3C224"/>
<gene>
    <name evidence="4" type="primary">LOC130496884</name>
</gene>
<keyword evidence="3" id="KW-1185">Reference proteome</keyword>
<evidence type="ECO:0000259" key="2">
    <source>
        <dbReference type="Pfam" id="PF13966"/>
    </source>
</evidence>
<dbReference type="InterPro" id="IPR044730">
    <property type="entry name" value="RNase_H-like_dom_plant"/>
</dbReference>
<dbReference type="InterPro" id="IPR036397">
    <property type="entry name" value="RNaseH_sf"/>
</dbReference>
<proteinExistence type="predicted"/>
<dbReference type="RefSeq" id="XP_056845478.1">
    <property type="nucleotide sequence ID" value="XM_056989498.1"/>
</dbReference>
<dbReference type="Gene3D" id="3.30.420.10">
    <property type="entry name" value="Ribonuclease H-like superfamily/Ribonuclease H"/>
    <property type="match status" value="1"/>
</dbReference>
<feature type="domain" description="Reverse transcriptase zinc-binding" evidence="2">
    <location>
        <begin position="156"/>
        <end position="213"/>
    </location>
</feature>
<reference evidence="4" key="2">
    <citation type="submission" date="2025-08" db="UniProtKB">
        <authorList>
            <consortium name="RefSeq"/>
        </authorList>
    </citation>
    <scope>IDENTIFICATION</scope>
    <source>
        <tissue evidence="4">Leaf</tissue>
    </source>
</reference>
<dbReference type="InterPro" id="IPR012337">
    <property type="entry name" value="RNaseH-like_sf"/>
</dbReference>
<protein>
    <submittedName>
        <fullName evidence="4">Uncharacterized protein LOC130496884</fullName>
    </submittedName>
</protein>
<feature type="domain" description="RNase H type-1" evidence="1">
    <location>
        <begin position="321"/>
        <end position="442"/>
    </location>
</feature>
<dbReference type="GO" id="GO:0003676">
    <property type="term" value="F:nucleic acid binding"/>
    <property type="evidence" value="ECO:0007669"/>
    <property type="project" value="InterPro"/>
</dbReference>
<name>A0A9W3C224_RAPSA</name>
<organism evidence="3 4">
    <name type="scientific">Raphanus sativus</name>
    <name type="common">Radish</name>
    <name type="synonym">Raphanus raphanistrum var. sativus</name>
    <dbReference type="NCBI Taxonomy" id="3726"/>
    <lineage>
        <taxon>Eukaryota</taxon>
        <taxon>Viridiplantae</taxon>
        <taxon>Streptophyta</taxon>
        <taxon>Embryophyta</taxon>
        <taxon>Tracheophyta</taxon>
        <taxon>Spermatophyta</taxon>
        <taxon>Magnoliopsida</taxon>
        <taxon>eudicotyledons</taxon>
        <taxon>Gunneridae</taxon>
        <taxon>Pentapetalae</taxon>
        <taxon>rosids</taxon>
        <taxon>malvids</taxon>
        <taxon>Brassicales</taxon>
        <taxon>Brassicaceae</taxon>
        <taxon>Brassiceae</taxon>
        <taxon>Raphanus</taxon>
    </lineage>
</organism>
<dbReference type="PANTHER" id="PTHR47074:SF49">
    <property type="entry name" value="POLYNUCLEOTIDYL TRANSFERASE, RIBONUCLEASE H-LIKE SUPERFAMILY PROTEIN"/>
    <property type="match status" value="1"/>
</dbReference>
<dbReference type="PANTHER" id="PTHR47074">
    <property type="entry name" value="BNAC02G40300D PROTEIN"/>
    <property type="match status" value="1"/>
</dbReference>
<dbReference type="InterPro" id="IPR026960">
    <property type="entry name" value="RVT-Znf"/>
</dbReference>
<dbReference type="Pfam" id="PF13456">
    <property type="entry name" value="RVT_3"/>
    <property type="match status" value="1"/>
</dbReference>
<dbReference type="InterPro" id="IPR052929">
    <property type="entry name" value="RNase_H-like_EbsB-rel"/>
</dbReference>
<dbReference type="OrthoDB" id="1113780at2759"/>
<dbReference type="InterPro" id="IPR002156">
    <property type="entry name" value="RNaseH_domain"/>
</dbReference>
<dbReference type="Proteomes" id="UP000504610">
    <property type="component" value="Chromosome 1"/>
</dbReference>
<dbReference type="Pfam" id="PF13966">
    <property type="entry name" value="zf-RVT"/>
    <property type="match status" value="1"/>
</dbReference>
<accession>A0A9W3C224</accession>
<evidence type="ECO:0000313" key="4">
    <source>
        <dbReference type="RefSeq" id="XP_056845478.1"/>
    </source>
</evidence>
<dbReference type="GeneID" id="130496884"/>